<dbReference type="RefSeq" id="WP_215864550.1">
    <property type="nucleotide sequence ID" value="NZ_JABELD010000118.1"/>
</dbReference>
<comment type="caution">
    <text evidence="1">The sequence shown here is derived from an EMBL/GenBank/DDBJ whole genome shotgun (WGS) entry which is preliminary data.</text>
</comment>
<accession>A0ABS5ZUM3</accession>
<organism evidence="1 2">
    <name type="scientific">Acidithiobacillus concretivorus</name>
    <dbReference type="NCBI Taxonomy" id="3063952"/>
    <lineage>
        <taxon>Bacteria</taxon>
        <taxon>Pseudomonadati</taxon>
        <taxon>Pseudomonadota</taxon>
        <taxon>Acidithiobacillia</taxon>
        <taxon>Acidithiobacillales</taxon>
        <taxon>Acidithiobacillaceae</taxon>
        <taxon>Acidithiobacillus</taxon>
    </lineage>
</organism>
<protein>
    <submittedName>
        <fullName evidence="1">Uncharacterized protein</fullName>
    </submittedName>
</protein>
<keyword evidence="2" id="KW-1185">Reference proteome</keyword>
<dbReference type="Proteomes" id="UP001197028">
    <property type="component" value="Unassembled WGS sequence"/>
</dbReference>
<sequence>MRLCAERHALTTHRFGMGIHQHHAHAHAHARITLATRHVRHRHAHHGHPVHFNTGYTLWHRHRSIAHPGSNKEQGQYCQRTKVAAKF</sequence>
<reference evidence="1 2" key="1">
    <citation type="journal article" date="2021" name="ISME J.">
        <title>Genomic evolution of the class Acidithiobacillia: deep-branching Proteobacteria living in extreme acidic conditions.</title>
        <authorList>
            <person name="Moya-Beltran A."/>
            <person name="Beard S."/>
            <person name="Rojas-Villalobos C."/>
            <person name="Issotta F."/>
            <person name="Gallardo Y."/>
            <person name="Ulloa R."/>
            <person name="Giaveno A."/>
            <person name="Degli Esposti M."/>
            <person name="Johnson D.B."/>
            <person name="Quatrini R."/>
        </authorList>
    </citation>
    <scope>NUCLEOTIDE SEQUENCE [LARGE SCALE GENOMIC DNA]</scope>
    <source>
        <strain evidence="1 2">ATCC 19703</strain>
    </source>
</reference>
<evidence type="ECO:0000313" key="1">
    <source>
        <dbReference type="EMBL" id="MBU2739664.1"/>
    </source>
</evidence>
<gene>
    <name evidence="1" type="ORF">HJG40_12930</name>
</gene>
<dbReference type="EMBL" id="JABELD010000118">
    <property type="protein sequence ID" value="MBU2739664.1"/>
    <property type="molecule type" value="Genomic_DNA"/>
</dbReference>
<evidence type="ECO:0000313" key="2">
    <source>
        <dbReference type="Proteomes" id="UP001197028"/>
    </source>
</evidence>
<name>A0ABS5ZUM3_9PROT</name>
<proteinExistence type="predicted"/>